<feature type="compositionally biased region" description="Basic and acidic residues" evidence="1">
    <location>
        <begin position="250"/>
        <end position="262"/>
    </location>
</feature>
<dbReference type="PaxDb" id="67767-A0A0J7KRU6"/>
<dbReference type="Proteomes" id="UP000036403">
    <property type="component" value="Unassembled WGS sequence"/>
</dbReference>
<evidence type="ECO:0000256" key="1">
    <source>
        <dbReference type="SAM" id="MobiDB-lite"/>
    </source>
</evidence>
<keyword evidence="3" id="KW-0548">Nucleotidyltransferase</keyword>
<keyword evidence="3" id="KW-0695">RNA-directed DNA polymerase</keyword>
<dbReference type="GO" id="GO:0003964">
    <property type="term" value="F:RNA-directed DNA polymerase activity"/>
    <property type="evidence" value="ECO:0007669"/>
    <property type="project" value="UniProtKB-KW"/>
</dbReference>
<gene>
    <name evidence="3" type="ORF">RF55_6983</name>
</gene>
<proteinExistence type="predicted"/>
<protein>
    <submittedName>
        <fullName evidence="3">Reverse transcriptase</fullName>
    </submittedName>
</protein>
<accession>A0A0J7KRU6</accession>
<organism evidence="3 4">
    <name type="scientific">Lasius niger</name>
    <name type="common">Black garden ant</name>
    <dbReference type="NCBI Taxonomy" id="67767"/>
    <lineage>
        <taxon>Eukaryota</taxon>
        <taxon>Metazoa</taxon>
        <taxon>Ecdysozoa</taxon>
        <taxon>Arthropoda</taxon>
        <taxon>Hexapoda</taxon>
        <taxon>Insecta</taxon>
        <taxon>Pterygota</taxon>
        <taxon>Neoptera</taxon>
        <taxon>Endopterygota</taxon>
        <taxon>Hymenoptera</taxon>
        <taxon>Apocrita</taxon>
        <taxon>Aculeata</taxon>
        <taxon>Formicoidea</taxon>
        <taxon>Formicidae</taxon>
        <taxon>Formicinae</taxon>
        <taxon>Lasius</taxon>
        <taxon>Lasius</taxon>
    </lineage>
</organism>
<feature type="transmembrane region" description="Helical" evidence="2">
    <location>
        <begin position="12"/>
        <end position="31"/>
    </location>
</feature>
<keyword evidence="2" id="KW-0812">Transmembrane</keyword>
<name>A0A0J7KRU6_LASNI</name>
<keyword evidence="2" id="KW-0472">Membrane</keyword>
<feature type="region of interest" description="Disordered" evidence="1">
    <location>
        <begin position="250"/>
        <end position="283"/>
    </location>
</feature>
<sequence>MPNLRGPDERRRGLFANVILSVILYGAPVWGDVIIKKSCVLPALYKLQRTVAQRVISAYRTVSSNTAMLLARLPPIKLLATVRKRTYDRIKELRDNDNAEAITREEIAETEFINMCNSWRAMLEKPNTPGEFTKIFLVPRLKVWMTRDTINNMSFHLSQVFTNHGCFSKYLHRIGKKADAMCFVCGMDDVDDAYHTIRDCPMWDTQRMDMRGKLNLPIDFTLGDVIDVILTSREFWVAFSSFVEEIMREKENEERRIERARDSSSSSPSPFSAAEDGSTSGSD</sequence>
<evidence type="ECO:0000313" key="3">
    <source>
        <dbReference type="EMBL" id="KMQ92969.1"/>
    </source>
</evidence>
<dbReference type="EMBL" id="LBMM01003941">
    <property type="protein sequence ID" value="KMQ92969.1"/>
    <property type="molecule type" value="Genomic_DNA"/>
</dbReference>
<dbReference type="AlphaFoldDB" id="A0A0J7KRU6"/>
<keyword evidence="3" id="KW-0808">Transferase</keyword>
<keyword evidence="4" id="KW-1185">Reference proteome</keyword>
<keyword evidence="2" id="KW-1133">Transmembrane helix</keyword>
<reference evidence="3 4" key="1">
    <citation type="submission" date="2015-04" db="EMBL/GenBank/DDBJ databases">
        <title>Lasius niger genome sequencing.</title>
        <authorList>
            <person name="Konorov E.A."/>
            <person name="Nikitin M.A."/>
            <person name="Kirill M.V."/>
            <person name="Chang P."/>
        </authorList>
    </citation>
    <scope>NUCLEOTIDE SEQUENCE [LARGE SCALE GENOMIC DNA]</scope>
    <source>
        <tissue evidence="3">Whole</tissue>
    </source>
</reference>
<dbReference type="OrthoDB" id="7616265at2759"/>
<evidence type="ECO:0000313" key="4">
    <source>
        <dbReference type="Proteomes" id="UP000036403"/>
    </source>
</evidence>
<feature type="compositionally biased region" description="Low complexity" evidence="1">
    <location>
        <begin position="263"/>
        <end position="272"/>
    </location>
</feature>
<evidence type="ECO:0000256" key="2">
    <source>
        <dbReference type="SAM" id="Phobius"/>
    </source>
</evidence>
<comment type="caution">
    <text evidence="3">The sequence shown here is derived from an EMBL/GenBank/DDBJ whole genome shotgun (WGS) entry which is preliminary data.</text>
</comment>